<proteinExistence type="predicted"/>
<evidence type="ECO:0000313" key="1">
    <source>
        <dbReference type="Proteomes" id="UP000887579"/>
    </source>
</evidence>
<dbReference type="Proteomes" id="UP000887579">
    <property type="component" value="Unplaced"/>
</dbReference>
<organism evidence="1 2">
    <name type="scientific">Panagrolaimus sp. ES5</name>
    <dbReference type="NCBI Taxonomy" id="591445"/>
    <lineage>
        <taxon>Eukaryota</taxon>
        <taxon>Metazoa</taxon>
        <taxon>Ecdysozoa</taxon>
        <taxon>Nematoda</taxon>
        <taxon>Chromadorea</taxon>
        <taxon>Rhabditida</taxon>
        <taxon>Tylenchina</taxon>
        <taxon>Panagrolaimomorpha</taxon>
        <taxon>Panagrolaimoidea</taxon>
        <taxon>Panagrolaimidae</taxon>
        <taxon>Panagrolaimus</taxon>
    </lineage>
</organism>
<protein>
    <submittedName>
        <fullName evidence="2">Glycosyltransferase family 92 protein</fullName>
    </submittedName>
</protein>
<accession>A0AC34FSE7</accession>
<evidence type="ECO:0000313" key="2">
    <source>
        <dbReference type="WBParaSite" id="ES5_v2.g20347.t1"/>
    </source>
</evidence>
<reference evidence="2" key="1">
    <citation type="submission" date="2022-11" db="UniProtKB">
        <authorList>
            <consortium name="WormBaseParasite"/>
        </authorList>
    </citation>
    <scope>IDENTIFICATION</scope>
</reference>
<dbReference type="WBParaSite" id="ES5_v2.g20347.t1">
    <property type="protein sequence ID" value="ES5_v2.g20347.t1"/>
    <property type="gene ID" value="ES5_v2.g20347"/>
</dbReference>
<name>A0AC34FSE7_9BILA</name>
<sequence>MSSSFYKTAHSSNNNNNNNENEGNQKQKLKTEIQSVEKECPWKWAPGCEWNSFVIDSYTTLGDIENSNNIILTKQDKSTVTLKLIKATNNYEDGLSVCIPPLYWFSDWLKLSFFIETWKLTAGTNVHFYFYIQSISKSVEAILKEYENQGIVTLIEWPLLPNSTEENPNESIYRFGHLLAQNDCRFRIKHRFGVVVDVDELILPLKPSESLTEYLKTKMKSHPLAGSLTFKHSRLRFPNWPKTTEERNKNGLEWIESILIEEKQGPTKTIFISDRADLISTHKIRKHFGIFSVVEIPQNEAKLFHFRKNWTYKDSDAEYESEIFKEIRFNISSNINSTVSKVEKILSNGLKLNNSVENLISSCLKK</sequence>